<dbReference type="GeneID" id="111249810"/>
<feature type="chain" id="PRO_5029686709" description="Pikachurin" evidence="5">
    <location>
        <begin position="32"/>
        <end position="831"/>
    </location>
</feature>
<dbReference type="Gene3D" id="2.10.25.10">
    <property type="entry name" value="Laminin"/>
    <property type="match status" value="4"/>
</dbReference>
<proteinExistence type="predicted"/>
<feature type="disulfide bond" evidence="2">
    <location>
        <begin position="633"/>
        <end position="642"/>
    </location>
</feature>
<feature type="compositionally biased region" description="Low complexity" evidence="4">
    <location>
        <begin position="130"/>
        <end position="140"/>
    </location>
</feature>
<evidence type="ECO:0000256" key="4">
    <source>
        <dbReference type="SAM" id="MobiDB-lite"/>
    </source>
</evidence>
<keyword evidence="1 2" id="KW-1015">Disulfide bond</keyword>
<dbReference type="OrthoDB" id="6515763at2759"/>
<organism evidence="8 9">
    <name type="scientific">Varroa destructor</name>
    <name type="common">Honeybee mite</name>
    <dbReference type="NCBI Taxonomy" id="109461"/>
    <lineage>
        <taxon>Eukaryota</taxon>
        <taxon>Metazoa</taxon>
        <taxon>Ecdysozoa</taxon>
        <taxon>Arthropoda</taxon>
        <taxon>Chelicerata</taxon>
        <taxon>Arachnida</taxon>
        <taxon>Acari</taxon>
        <taxon>Parasitiformes</taxon>
        <taxon>Mesostigmata</taxon>
        <taxon>Gamasina</taxon>
        <taxon>Dermanyssoidea</taxon>
        <taxon>Varroidae</taxon>
        <taxon>Varroa</taxon>
    </lineage>
</organism>
<feature type="domain" description="EGF-like" evidence="7">
    <location>
        <begin position="391"/>
        <end position="427"/>
    </location>
</feature>
<dbReference type="InParanoid" id="A0A7M7K3C8"/>
<feature type="domain" description="EGF-like" evidence="7">
    <location>
        <begin position="608"/>
        <end position="643"/>
    </location>
</feature>
<dbReference type="Gene3D" id="2.60.120.200">
    <property type="match status" value="3"/>
</dbReference>
<dbReference type="InterPro" id="IPR001791">
    <property type="entry name" value="Laminin_G"/>
</dbReference>
<dbReference type="FunCoup" id="A0A7M7K3C8">
    <property type="interactions" value="42"/>
</dbReference>
<dbReference type="GO" id="GO:0016020">
    <property type="term" value="C:membrane"/>
    <property type="evidence" value="ECO:0007669"/>
    <property type="project" value="UniProtKB-SubCell"/>
</dbReference>
<evidence type="ECO:0000259" key="7">
    <source>
        <dbReference type="PROSITE" id="PS50026"/>
    </source>
</evidence>
<dbReference type="AlphaFoldDB" id="A0A7M7K3C8"/>
<dbReference type="SUPFAM" id="SSF49899">
    <property type="entry name" value="Concanavalin A-like lectins/glucanases"/>
    <property type="match status" value="3"/>
</dbReference>
<feature type="signal peptide" evidence="5">
    <location>
        <begin position="1"/>
        <end position="31"/>
    </location>
</feature>
<dbReference type="SMART" id="SM00282">
    <property type="entry name" value="LamG"/>
    <property type="match status" value="3"/>
</dbReference>
<name>A0A7M7K3C8_VARDE</name>
<dbReference type="InterPro" id="IPR009030">
    <property type="entry name" value="Growth_fac_rcpt_cys_sf"/>
</dbReference>
<dbReference type="PROSITE" id="PS50025">
    <property type="entry name" value="LAM_G_DOMAIN"/>
    <property type="match status" value="3"/>
</dbReference>
<feature type="disulfide bond" evidence="2">
    <location>
        <begin position="197"/>
        <end position="206"/>
    </location>
</feature>
<dbReference type="SUPFAM" id="SSF57184">
    <property type="entry name" value="Growth factor receptor domain"/>
    <property type="match status" value="1"/>
</dbReference>
<accession>A0A7M7K3C8</accession>
<dbReference type="Proteomes" id="UP000594260">
    <property type="component" value="Unplaced"/>
</dbReference>
<dbReference type="InterPro" id="IPR050372">
    <property type="entry name" value="Neurexin-related_CASP"/>
</dbReference>
<dbReference type="EnsemblMetazoa" id="XM_022804158">
    <property type="protein sequence ID" value="XP_022659893"/>
    <property type="gene ID" value="LOC111249810"/>
</dbReference>
<dbReference type="RefSeq" id="XP_022659893.1">
    <property type="nucleotide sequence ID" value="XM_022804158.1"/>
</dbReference>
<feature type="disulfide bond" evidence="3">
    <location>
        <begin position="803"/>
        <end position="830"/>
    </location>
</feature>
<feature type="disulfide bond" evidence="2">
    <location>
        <begin position="178"/>
        <end position="195"/>
    </location>
</feature>
<dbReference type="PANTHER" id="PTHR15036:SF85">
    <property type="entry name" value="SP2353, ISOFORM A"/>
    <property type="match status" value="1"/>
</dbReference>
<evidence type="ECO:0000259" key="6">
    <source>
        <dbReference type="PROSITE" id="PS50025"/>
    </source>
</evidence>
<protein>
    <recommendedName>
        <fullName evidence="10">Pikachurin</fullName>
    </recommendedName>
</protein>
<dbReference type="Pfam" id="PF00054">
    <property type="entry name" value="Laminin_G_1"/>
    <property type="match status" value="2"/>
</dbReference>
<feature type="domain" description="Laminin G" evidence="6">
    <location>
        <begin position="212"/>
        <end position="390"/>
    </location>
</feature>
<feature type="domain" description="Laminin G" evidence="6">
    <location>
        <begin position="650"/>
        <end position="830"/>
    </location>
</feature>
<keyword evidence="2" id="KW-0245">EGF-like domain</keyword>
<dbReference type="GO" id="GO:0005509">
    <property type="term" value="F:calcium ion binding"/>
    <property type="evidence" value="ECO:0007669"/>
    <property type="project" value="InterPro"/>
</dbReference>
<dbReference type="CDD" id="cd00054">
    <property type="entry name" value="EGF_CA"/>
    <property type="match status" value="3"/>
</dbReference>
<evidence type="ECO:0000313" key="8">
    <source>
        <dbReference type="EnsemblMetazoa" id="XP_022659893"/>
    </source>
</evidence>
<dbReference type="SMART" id="SM00181">
    <property type="entry name" value="EGF"/>
    <property type="match status" value="4"/>
</dbReference>
<dbReference type="GO" id="GO:0048513">
    <property type="term" value="P:animal organ development"/>
    <property type="evidence" value="ECO:0007669"/>
    <property type="project" value="UniProtKB-ARBA"/>
</dbReference>
<dbReference type="InterPro" id="IPR001881">
    <property type="entry name" value="EGF-like_Ca-bd_dom"/>
</dbReference>
<dbReference type="InterPro" id="IPR000742">
    <property type="entry name" value="EGF"/>
</dbReference>
<dbReference type="KEGG" id="vde:111249810"/>
<sequence length="831" mass="90442">MAALRALRARLVFVACLVVLTLGSAANASEAQQVPVKIKTFEAAFQGECQSEGGPCQQLCYDLHDGTFECGCSEGYVLSTDGYSCHPETNSSSNASSTEEATTGTPPSGTPENLALNNINMNTLAATTTATAASTTDQTTGCAETDGDDGGGPGASREVDDDYDDDYVAFWSCDQLSCQNGGQCVATQAEGGVRCNCKLGFAGPYCNEEMDVKYPSFSGNSYIVLPTLRDAHRSMQISLEFKPETHNALLLYSGEQANLQGDYVAILLVEGFVEFRFDCGMGEGILRSDQPVVLSSWNKLSIYRDRWDAWMQLNNDHQVQGRSKGLFSRITFRDNLYLGGSPNITMVEGRLRTDKAFIGCVRKLEINNRNFDFRSGVKGDALDGADIGECRDDACNNVLCQNGGQCVDHGKTASCICPLGYEGEFCDQEVTILVPAFNGSSFMRFPGLGERFLSFLEITVVLKPRSLNGVFFYNGDSLEGQGDFIMLQLVNGFVEFRFDLGNGAAIVRSDEAVTVDKWHTISISRTGQLGILRVDKHPYIVGFAPGAFTQLSLDLNLYIGGVPSFKETSPNAAITHNFAGCIQKVTINNKPLKLLQEALTGRNVNNCAHPCVTGPCYNGGQCEPTMDEFQCHCKLGFSGQQCEIEVQEAIAQPMMGGQSFLHYTAEEIIKRVRGSKIDIQMKFRSFSGHGLLLWAGEKDVSRSSDFVSLGINKGQLVFRFNLGSGEGDLVYNYSRVDDGHWHTLRAIRYRQEGSLTVDDGPTIVGTSFGQLNQLTVNSGLFLGGIRDLTHMTLGRYQTGLVGCIGNFTLSTDYHVRLVTHANSGINVQPCI</sequence>
<feature type="disulfide bond" evidence="2">
    <location>
        <begin position="417"/>
        <end position="426"/>
    </location>
</feature>
<evidence type="ECO:0000313" key="9">
    <source>
        <dbReference type="Proteomes" id="UP000594260"/>
    </source>
</evidence>
<dbReference type="Pfam" id="PF02210">
    <property type="entry name" value="Laminin_G_2"/>
    <property type="match status" value="1"/>
</dbReference>
<evidence type="ECO:0000256" key="5">
    <source>
        <dbReference type="SAM" id="SignalP"/>
    </source>
</evidence>
<dbReference type="CDD" id="cd00110">
    <property type="entry name" value="LamG"/>
    <property type="match status" value="3"/>
</dbReference>
<reference evidence="8" key="1">
    <citation type="submission" date="2021-01" db="UniProtKB">
        <authorList>
            <consortium name="EnsemblMetazoa"/>
        </authorList>
    </citation>
    <scope>IDENTIFICATION</scope>
</reference>
<evidence type="ECO:0000256" key="2">
    <source>
        <dbReference type="PROSITE-ProRule" id="PRU00076"/>
    </source>
</evidence>
<evidence type="ECO:0008006" key="10">
    <source>
        <dbReference type="Google" id="ProtNLM"/>
    </source>
</evidence>
<dbReference type="SMART" id="SM00179">
    <property type="entry name" value="EGF_CA"/>
    <property type="match status" value="3"/>
</dbReference>
<evidence type="ECO:0000256" key="3">
    <source>
        <dbReference type="PROSITE-ProRule" id="PRU00122"/>
    </source>
</evidence>
<feature type="domain" description="EGF-like" evidence="7">
    <location>
        <begin position="169"/>
        <end position="207"/>
    </location>
</feature>
<dbReference type="InterPro" id="IPR013320">
    <property type="entry name" value="ConA-like_dom_sf"/>
</dbReference>
<evidence type="ECO:0000256" key="1">
    <source>
        <dbReference type="ARBA" id="ARBA00023157"/>
    </source>
</evidence>
<feature type="region of interest" description="Disordered" evidence="4">
    <location>
        <begin position="88"/>
        <end position="115"/>
    </location>
</feature>
<dbReference type="PROSITE" id="PS01186">
    <property type="entry name" value="EGF_2"/>
    <property type="match status" value="3"/>
</dbReference>
<dbReference type="PROSITE" id="PS50026">
    <property type="entry name" value="EGF_3"/>
    <property type="match status" value="3"/>
</dbReference>
<dbReference type="OMA" id="AHKSMQV"/>
<feature type="region of interest" description="Disordered" evidence="4">
    <location>
        <begin position="130"/>
        <end position="158"/>
    </location>
</feature>
<dbReference type="PROSITE" id="PS00022">
    <property type="entry name" value="EGF_1"/>
    <property type="match status" value="3"/>
</dbReference>
<dbReference type="PANTHER" id="PTHR15036">
    <property type="entry name" value="PIKACHURIN-LIKE PROTEIN"/>
    <property type="match status" value="1"/>
</dbReference>
<dbReference type="Pfam" id="PF00008">
    <property type="entry name" value="EGF"/>
    <property type="match status" value="2"/>
</dbReference>
<keyword evidence="5" id="KW-0732">Signal</keyword>
<feature type="domain" description="Laminin G" evidence="6">
    <location>
        <begin position="432"/>
        <end position="611"/>
    </location>
</feature>
<keyword evidence="9" id="KW-1185">Reference proteome</keyword>
<comment type="caution">
    <text evidence="2">Lacks conserved residue(s) required for the propagation of feature annotation.</text>
</comment>
<dbReference type="FunFam" id="2.10.25.10:FF:000373">
    <property type="entry name" value="sushi, nidogen and EGF-like domain-containing protein 1"/>
    <property type="match status" value="1"/>
</dbReference>